<feature type="non-terminal residue" evidence="1">
    <location>
        <position position="264"/>
    </location>
</feature>
<evidence type="ECO:0000313" key="1">
    <source>
        <dbReference type="EMBL" id="KKM87702.1"/>
    </source>
</evidence>
<proteinExistence type="predicted"/>
<dbReference type="EMBL" id="LAZR01007066">
    <property type="protein sequence ID" value="KKM87702.1"/>
    <property type="molecule type" value="Genomic_DNA"/>
</dbReference>
<dbReference type="AlphaFoldDB" id="A0A0F9P2L1"/>
<organism evidence="1">
    <name type="scientific">marine sediment metagenome</name>
    <dbReference type="NCBI Taxonomy" id="412755"/>
    <lineage>
        <taxon>unclassified sequences</taxon>
        <taxon>metagenomes</taxon>
        <taxon>ecological metagenomes</taxon>
    </lineage>
</organism>
<name>A0A0F9P2L1_9ZZZZ</name>
<sequence>MPEWLAPFHRPKMTTDQFKKAKDEYVVKHGFSITIPAYNDIFPVVMGKPMTADEDRFWRYKMWDKFGPIRLIELQQQKKMKQRKLMGMISSPTPHIVAAAGAIMTALDDAQDALATLSVIGRTAGHFLPKTVAKIFTGPAGWLLTAADIINAVQCIGRNFSTPMSGKRIKDSVTKNNPLNKKAKVRRARRMRRLAPTLGEAIEGLQTSQAVFGFGVSLGPIVGLVQDLFYGAIAKAAGMPVGFNPGVPEFPPWTAAAQKMCKAI</sequence>
<gene>
    <name evidence="1" type="ORF">LCGC14_1266280</name>
</gene>
<comment type="caution">
    <text evidence="1">The sequence shown here is derived from an EMBL/GenBank/DDBJ whole genome shotgun (WGS) entry which is preliminary data.</text>
</comment>
<reference evidence="1" key="1">
    <citation type="journal article" date="2015" name="Nature">
        <title>Complex archaea that bridge the gap between prokaryotes and eukaryotes.</title>
        <authorList>
            <person name="Spang A."/>
            <person name="Saw J.H."/>
            <person name="Jorgensen S.L."/>
            <person name="Zaremba-Niedzwiedzka K."/>
            <person name="Martijn J."/>
            <person name="Lind A.E."/>
            <person name="van Eijk R."/>
            <person name="Schleper C."/>
            <person name="Guy L."/>
            <person name="Ettema T.J."/>
        </authorList>
    </citation>
    <scope>NUCLEOTIDE SEQUENCE</scope>
</reference>
<protein>
    <submittedName>
        <fullName evidence="1">Uncharacterized protein</fullName>
    </submittedName>
</protein>
<accession>A0A0F9P2L1</accession>